<name>A0ABV2BD00_9LACO</name>
<sequence length="110" mass="12533">MNKKFFVLVSDYYSSIWCENGTTTLEFPTGLIAVSTNLNHLYAVAKSVLAQLKSRNSKAYAELLRNKATDLSVIELEDGQLANLELAGWRDNENWYKVPFDLIKEIENDN</sequence>
<keyword evidence="2" id="KW-1185">Reference proteome</keyword>
<dbReference type="Proteomes" id="UP001434419">
    <property type="component" value="Unassembled WGS sequence"/>
</dbReference>
<reference evidence="1" key="1">
    <citation type="submission" date="2024-06" db="EMBL/GenBank/DDBJ databases">
        <title>Vaginal Lactobacillus fatty acid response mechanisms reveal a metabolite-targeted strategy for bacterial vaginosis treatment.</title>
        <authorList>
            <person name="Zhu M."/>
            <person name="Blainey P.C."/>
            <person name="Bloom S.M."/>
            <person name="Kwon D.S."/>
        </authorList>
    </citation>
    <scope>NUCLEOTIDE SEQUENCE</scope>
    <source>
        <strain evidence="1">194_F1_1</strain>
    </source>
</reference>
<organism evidence="1 2">
    <name type="scientific">Lactobacillus crispatus</name>
    <dbReference type="NCBI Taxonomy" id="47770"/>
    <lineage>
        <taxon>Bacteria</taxon>
        <taxon>Bacillati</taxon>
        <taxon>Bacillota</taxon>
        <taxon>Bacilli</taxon>
        <taxon>Lactobacillales</taxon>
        <taxon>Lactobacillaceae</taxon>
        <taxon>Lactobacillus</taxon>
    </lineage>
</organism>
<comment type="caution">
    <text evidence="1">The sequence shown here is derived from an EMBL/GenBank/DDBJ whole genome shotgun (WGS) entry which is preliminary data.</text>
</comment>
<accession>A0ABV2BD00</accession>
<dbReference type="EMBL" id="JBETVU010000013">
    <property type="protein sequence ID" value="MES5151012.1"/>
    <property type="molecule type" value="Genomic_DNA"/>
</dbReference>
<evidence type="ECO:0000313" key="2">
    <source>
        <dbReference type="Proteomes" id="UP001434419"/>
    </source>
</evidence>
<dbReference type="RefSeq" id="WP_261467672.1">
    <property type="nucleotide sequence ID" value="NZ_JAKHRA010000035.1"/>
</dbReference>
<proteinExistence type="predicted"/>
<evidence type="ECO:0008006" key="3">
    <source>
        <dbReference type="Google" id="ProtNLM"/>
    </source>
</evidence>
<protein>
    <recommendedName>
        <fullName evidence="3">Phage protein</fullName>
    </recommendedName>
</protein>
<gene>
    <name evidence="1" type="ORF">ABVC42_14350</name>
</gene>
<evidence type="ECO:0000313" key="1">
    <source>
        <dbReference type="EMBL" id="MES5151012.1"/>
    </source>
</evidence>